<evidence type="ECO:0000256" key="1">
    <source>
        <dbReference type="PROSITE-ProRule" id="PRU00175"/>
    </source>
</evidence>
<dbReference type="SMART" id="SM00213">
    <property type="entry name" value="UBQ"/>
    <property type="match status" value="1"/>
</dbReference>
<feature type="domain" description="Ubiquitin-like" evidence="2">
    <location>
        <begin position="97"/>
        <end position="165"/>
    </location>
</feature>
<dbReference type="VEuPathDB" id="FungiDB:AeMF1_001564"/>
<evidence type="ECO:0000259" key="3">
    <source>
        <dbReference type="PROSITE" id="PS50089"/>
    </source>
</evidence>
<reference evidence="4 5" key="1">
    <citation type="submission" date="2019-07" db="EMBL/GenBank/DDBJ databases">
        <title>Genomics analysis of Aphanomyces spp. identifies a new class of oomycete effector associated with host adaptation.</title>
        <authorList>
            <person name="Gaulin E."/>
        </authorList>
    </citation>
    <scope>NUCLEOTIDE SEQUENCE [LARGE SCALE GENOMIC DNA]</scope>
    <source>
        <strain evidence="4 5">ATCC 201684</strain>
    </source>
</reference>
<dbReference type="EMBL" id="VJMJ01000036">
    <property type="protein sequence ID" value="KAF0741608.1"/>
    <property type="molecule type" value="Genomic_DNA"/>
</dbReference>
<gene>
    <name evidence="4" type="ORF">Ae201684_003287</name>
</gene>
<organism evidence="4 5">
    <name type="scientific">Aphanomyces euteiches</name>
    <dbReference type="NCBI Taxonomy" id="100861"/>
    <lineage>
        <taxon>Eukaryota</taxon>
        <taxon>Sar</taxon>
        <taxon>Stramenopiles</taxon>
        <taxon>Oomycota</taxon>
        <taxon>Saprolegniomycetes</taxon>
        <taxon>Saprolegniales</taxon>
        <taxon>Verrucalvaceae</taxon>
        <taxon>Aphanomyces</taxon>
    </lineage>
</organism>
<evidence type="ECO:0008006" key="6">
    <source>
        <dbReference type="Google" id="ProtNLM"/>
    </source>
</evidence>
<proteinExistence type="predicted"/>
<dbReference type="AlphaFoldDB" id="A0A6G0XN20"/>
<dbReference type="InterPro" id="IPR019956">
    <property type="entry name" value="Ubiquitin_dom"/>
</dbReference>
<evidence type="ECO:0000313" key="4">
    <source>
        <dbReference type="EMBL" id="KAF0741608.1"/>
    </source>
</evidence>
<dbReference type="InterPro" id="IPR029071">
    <property type="entry name" value="Ubiquitin-like_domsf"/>
</dbReference>
<feature type="domain" description="RING-type" evidence="3">
    <location>
        <begin position="305"/>
        <end position="352"/>
    </location>
</feature>
<protein>
    <recommendedName>
        <fullName evidence="6">Ubiquitin-like domain-containing protein</fullName>
    </recommendedName>
</protein>
<dbReference type="Proteomes" id="UP000481153">
    <property type="component" value="Unassembled WGS sequence"/>
</dbReference>
<keyword evidence="1" id="KW-0863">Zinc-finger</keyword>
<comment type="caution">
    <text evidence="4">The sequence shown here is derived from an EMBL/GenBank/DDBJ whole genome shotgun (WGS) entry which is preliminary data.</text>
</comment>
<keyword evidence="1" id="KW-0862">Zinc</keyword>
<keyword evidence="1" id="KW-0479">Metal-binding</keyword>
<sequence length="358" mass="40787">MSVLVPVLVADVKDEEEPRVVDVAVQTEELDELTVKQWKDKIANALGLEDCYHALRFYGHRLCDEEDAKHYLPSLQLCRGIRWMFRFNRSSCEGNAILYFVKTLTGRTITLQGSSSDTIEAIKLDIEDATGIPPDQQRLIFESKQLEDERRLGNYNIQTKSTLHLGVLFADVENCQHLQQRRVSYEGPTWRTICHGLNIEGNCLNRQCQAFGKLVIAPILMNPFNLLSHSMKCPICRAHVTPITCGFYKCRWRFEGVKAPSMMQMCSAWSVADGDKYHRFSSDECNLVEWDSLLIIPMPLGNDSCAVCYDSLSRHTLLHHPPCNHKVHATCLKAWTKRCSSMHRTVACPTCHAVLEML</sequence>
<dbReference type="SUPFAM" id="SSF57850">
    <property type="entry name" value="RING/U-box"/>
    <property type="match status" value="1"/>
</dbReference>
<dbReference type="SMART" id="SM00184">
    <property type="entry name" value="RING"/>
    <property type="match status" value="1"/>
</dbReference>
<dbReference type="FunFam" id="3.10.20.90:FF:000160">
    <property type="entry name" value="Polyubiquitin-C"/>
    <property type="match status" value="1"/>
</dbReference>
<dbReference type="InterPro" id="IPR050158">
    <property type="entry name" value="Ubiquitin_ubiquitin-like"/>
</dbReference>
<dbReference type="SUPFAM" id="SSF54236">
    <property type="entry name" value="Ubiquitin-like"/>
    <property type="match status" value="1"/>
</dbReference>
<dbReference type="PRINTS" id="PR00348">
    <property type="entry name" value="UBIQUITIN"/>
</dbReference>
<dbReference type="Pfam" id="PF00240">
    <property type="entry name" value="ubiquitin"/>
    <property type="match status" value="1"/>
</dbReference>
<dbReference type="Pfam" id="PF13639">
    <property type="entry name" value="zf-RING_2"/>
    <property type="match status" value="1"/>
</dbReference>
<dbReference type="PROSITE" id="PS50053">
    <property type="entry name" value="UBIQUITIN_2"/>
    <property type="match status" value="1"/>
</dbReference>
<dbReference type="Gene3D" id="3.30.40.10">
    <property type="entry name" value="Zinc/RING finger domain, C3HC4 (zinc finger)"/>
    <property type="match status" value="1"/>
</dbReference>
<dbReference type="InterPro" id="IPR001841">
    <property type="entry name" value="Znf_RING"/>
</dbReference>
<dbReference type="Gene3D" id="3.10.20.90">
    <property type="entry name" value="Phosphatidylinositol 3-kinase Catalytic Subunit, Chain A, domain 1"/>
    <property type="match status" value="1"/>
</dbReference>
<accession>A0A6G0XN20</accession>
<dbReference type="InterPro" id="IPR013083">
    <property type="entry name" value="Znf_RING/FYVE/PHD"/>
</dbReference>
<evidence type="ECO:0000259" key="2">
    <source>
        <dbReference type="PROSITE" id="PS50053"/>
    </source>
</evidence>
<keyword evidence="5" id="KW-1185">Reference proteome</keyword>
<name>A0A6G0XN20_9STRA</name>
<dbReference type="GO" id="GO:0008270">
    <property type="term" value="F:zinc ion binding"/>
    <property type="evidence" value="ECO:0007669"/>
    <property type="project" value="UniProtKB-KW"/>
</dbReference>
<dbReference type="PROSITE" id="PS50089">
    <property type="entry name" value="ZF_RING_2"/>
    <property type="match status" value="1"/>
</dbReference>
<evidence type="ECO:0000313" key="5">
    <source>
        <dbReference type="Proteomes" id="UP000481153"/>
    </source>
</evidence>
<dbReference type="PANTHER" id="PTHR10666">
    <property type="entry name" value="UBIQUITIN"/>
    <property type="match status" value="1"/>
</dbReference>
<dbReference type="InterPro" id="IPR000626">
    <property type="entry name" value="Ubiquitin-like_dom"/>
</dbReference>